<evidence type="ECO:0000313" key="1">
    <source>
        <dbReference type="Proteomes" id="UP000050741"/>
    </source>
</evidence>
<sequence>MRIKKLVKGSWKLDVPMLNEQRFVQILLDYDRGKNKMEMLLKNGFNDFLSTFQKKEKSWAIVMPSAIGKMKAEVDQQIRSLNEKFTLPLNSAKLTDSIGVLLREGESLALLDCLHEFNPNEDEVIQRLIHIKYYKNLVKDFDEFRVDASSELQKTANVHVKL</sequence>
<name>A0A183CNZ3_GLOPA</name>
<reference evidence="1" key="2">
    <citation type="submission" date="2014-05" db="EMBL/GenBank/DDBJ databases">
        <title>The genome and life-stage specific transcriptomes of Globodera pallida elucidate key aspects of plant parasitism by a cyst nematode.</title>
        <authorList>
            <person name="Cotton J.A."/>
            <person name="Lilley C.J."/>
            <person name="Jones L.M."/>
            <person name="Kikuchi T."/>
            <person name="Reid A.J."/>
            <person name="Thorpe P."/>
            <person name="Tsai I.J."/>
            <person name="Beasley H."/>
            <person name="Blok V."/>
            <person name="Cock P.J.A."/>
            <person name="Van den Akker S.E."/>
            <person name="Holroyd N."/>
            <person name="Hunt M."/>
            <person name="Mantelin S."/>
            <person name="Naghra H."/>
            <person name="Pain A."/>
            <person name="Palomares-Rius J.E."/>
            <person name="Zarowiecki M."/>
            <person name="Berriman M."/>
            <person name="Jones J.T."/>
            <person name="Urwin P.E."/>
        </authorList>
    </citation>
    <scope>NUCLEOTIDE SEQUENCE [LARGE SCALE GENOMIC DNA]</scope>
    <source>
        <strain evidence="1">Lindley</strain>
    </source>
</reference>
<accession>A0A183CNZ3</accession>
<evidence type="ECO:0000313" key="2">
    <source>
        <dbReference type="WBParaSite" id="GPLIN_001460000"/>
    </source>
</evidence>
<organism evidence="1 2">
    <name type="scientific">Globodera pallida</name>
    <name type="common">Potato cyst nematode worm</name>
    <name type="synonym">Heterodera pallida</name>
    <dbReference type="NCBI Taxonomy" id="36090"/>
    <lineage>
        <taxon>Eukaryota</taxon>
        <taxon>Metazoa</taxon>
        <taxon>Ecdysozoa</taxon>
        <taxon>Nematoda</taxon>
        <taxon>Chromadorea</taxon>
        <taxon>Rhabditida</taxon>
        <taxon>Tylenchina</taxon>
        <taxon>Tylenchomorpha</taxon>
        <taxon>Tylenchoidea</taxon>
        <taxon>Heteroderidae</taxon>
        <taxon>Heteroderinae</taxon>
        <taxon>Globodera</taxon>
    </lineage>
</organism>
<protein>
    <submittedName>
        <fullName evidence="2">DUF2383 domain-containing protein</fullName>
    </submittedName>
</protein>
<dbReference type="WBParaSite" id="GPLIN_001460000">
    <property type="protein sequence ID" value="GPLIN_001460000"/>
    <property type="gene ID" value="GPLIN_001460000"/>
</dbReference>
<dbReference type="Proteomes" id="UP000050741">
    <property type="component" value="Unassembled WGS sequence"/>
</dbReference>
<dbReference type="AlphaFoldDB" id="A0A183CNZ3"/>
<keyword evidence="1" id="KW-1185">Reference proteome</keyword>
<reference evidence="2" key="3">
    <citation type="submission" date="2016-06" db="UniProtKB">
        <authorList>
            <consortium name="WormBaseParasite"/>
        </authorList>
    </citation>
    <scope>IDENTIFICATION</scope>
</reference>
<reference evidence="1" key="1">
    <citation type="submission" date="2013-12" db="EMBL/GenBank/DDBJ databases">
        <authorList>
            <person name="Aslett M."/>
        </authorList>
    </citation>
    <scope>NUCLEOTIDE SEQUENCE [LARGE SCALE GENOMIC DNA]</scope>
    <source>
        <strain evidence="1">Lindley</strain>
    </source>
</reference>
<proteinExistence type="predicted"/>